<organism evidence="3 4">
    <name type="scientific">Variovorax gossypii</name>
    <dbReference type="NCBI Taxonomy" id="1679495"/>
    <lineage>
        <taxon>Bacteria</taxon>
        <taxon>Pseudomonadati</taxon>
        <taxon>Pseudomonadota</taxon>
        <taxon>Betaproteobacteria</taxon>
        <taxon>Burkholderiales</taxon>
        <taxon>Comamonadaceae</taxon>
        <taxon>Variovorax</taxon>
    </lineage>
</organism>
<protein>
    <recommendedName>
        <fullName evidence="2">ABC-type transport auxiliary lipoprotein component domain-containing protein</fullName>
    </recommendedName>
</protein>
<evidence type="ECO:0000259" key="2">
    <source>
        <dbReference type="Pfam" id="PF03886"/>
    </source>
</evidence>
<dbReference type="Proteomes" id="UP000267418">
    <property type="component" value="Unassembled WGS sequence"/>
</dbReference>
<dbReference type="Pfam" id="PF03886">
    <property type="entry name" value="ABC_trans_aux"/>
    <property type="match status" value="1"/>
</dbReference>
<dbReference type="InterPro" id="IPR005586">
    <property type="entry name" value="ABC_trans_aux"/>
</dbReference>
<evidence type="ECO:0000313" key="3">
    <source>
        <dbReference type="EMBL" id="RTQ32487.1"/>
    </source>
</evidence>
<evidence type="ECO:0000256" key="1">
    <source>
        <dbReference type="SAM" id="SignalP"/>
    </source>
</evidence>
<feature type="signal peptide" evidence="1">
    <location>
        <begin position="1"/>
        <end position="29"/>
    </location>
</feature>
<dbReference type="OrthoDB" id="5568302at2"/>
<sequence>MNAIRSLTTKTPAAIALGCAMLLAAGCGALPDKPARATLYDFGPGPAASASAPAPATLPTLSLAEFESNSRLEGTQILYRLGYADVNELRPYGQSRWSLPPSQLLRQRLRDTLSERRMVLGPEEAATISRGRGEAPDTLRISLDEFSHYFDSASASTGLVRLRATLVRTTSGGDRVLGQRLFTVRRPAPSADAPGGVKALVAASDAAVAEVVQWVDQLQQQQPRQ</sequence>
<dbReference type="SUPFAM" id="SSF159594">
    <property type="entry name" value="XCC0632-like"/>
    <property type="match status" value="1"/>
</dbReference>
<dbReference type="PROSITE" id="PS51257">
    <property type="entry name" value="PROKAR_LIPOPROTEIN"/>
    <property type="match status" value="1"/>
</dbReference>
<feature type="domain" description="ABC-type transport auxiliary lipoprotein component" evidence="2">
    <location>
        <begin position="46"/>
        <end position="211"/>
    </location>
</feature>
<gene>
    <name evidence="3" type="ORF">EJP69_21305</name>
</gene>
<evidence type="ECO:0000313" key="4">
    <source>
        <dbReference type="Proteomes" id="UP000267418"/>
    </source>
</evidence>
<feature type="chain" id="PRO_5018766387" description="ABC-type transport auxiliary lipoprotein component domain-containing protein" evidence="1">
    <location>
        <begin position="30"/>
        <end position="225"/>
    </location>
</feature>
<accession>A0A3S0J6F3</accession>
<dbReference type="EMBL" id="RXOE01000006">
    <property type="protein sequence ID" value="RTQ32487.1"/>
    <property type="molecule type" value="Genomic_DNA"/>
</dbReference>
<keyword evidence="4" id="KW-1185">Reference proteome</keyword>
<dbReference type="Gene3D" id="3.40.50.10610">
    <property type="entry name" value="ABC-type transport auxiliary lipoprotein component"/>
    <property type="match status" value="1"/>
</dbReference>
<comment type="caution">
    <text evidence="3">The sequence shown here is derived from an EMBL/GenBank/DDBJ whole genome shotgun (WGS) entry which is preliminary data.</text>
</comment>
<dbReference type="AlphaFoldDB" id="A0A3S0J6F3"/>
<name>A0A3S0J6F3_9BURK</name>
<proteinExistence type="predicted"/>
<keyword evidence="1" id="KW-0732">Signal</keyword>
<reference evidence="3 4" key="1">
    <citation type="submission" date="2018-12" db="EMBL/GenBank/DDBJ databases">
        <title>The genome of Variovorax gossypii DSM 100435.</title>
        <authorList>
            <person name="Gao J."/>
            <person name="Sun J."/>
        </authorList>
    </citation>
    <scope>NUCLEOTIDE SEQUENCE [LARGE SCALE GENOMIC DNA]</scope>
    <source>
        <strain evidence="3 4">DSM 100435</strain>
    </source>
</reference>